<dbReference type="EMBL" id="JARIHO010000002">
    <property type="protein sequence ID" value="KAJ7366431.1"/>
    <property type="molecule type" value="Genomic_DNA"/>
</dbReference>
<evidence type="ECO:0000313" key="2">
    <source>
        <dbReference type="Proteomes" id="UP001218218"/>
    </source>
</evidence>
<proteinExistence type="predicted"/>
<dbReference type="AlphaFoldDB" id="A0AAD7AR16"/>
<reference evidence="1" key="1">
    <citation type="submission" date="2023-03" db="EMBL/GenBank/DDBJ databases">
        <title>Massive genome expansion in bonnet fungi (Mycena s.s.) driven by repeated elements and novel gene families across ecological guilds.</title>
        <authorList>
            <consortium name="Lawrence Berkeley National Laboratory"/>
            <person name="Harder C.B."/>
            <person name="Miyauchi S."/>
            <person name="Viragh M."/>
            <person name="Kuo A."/>
            <person name="Thoen E."/>
            <person name="Andreopoulos B."/>
            <person name="Lu D."/>
            <person name="Skrede I."/>
            <person name="Drula E."/>
            <person name="Henrissat B."/>
            <person name="Morin E."/>
            <person name="Kohler A."/>
            <person name="Barry K."/>
            <person name="LaButti K."/>
            <person name="Morin E."/>
            <person name="Salamov A."/>
            <person name="Lipzen A."/>
            <person name="Mereny Z."/>
            <person name="Hegedus B."/>
            <person name="Baldrian P."/>
            <person name="Stursova M."/>
            <person name="Weitz H."/>
            <person name="Taylor A."/>
            <person name="Grigoriev I.V."/>
            <person name="Nagy L.G."/>
            <person name="Martin F."/>
            <person name="Kauserud H."/>
        </authorList>
    </citation>
    <scope>NUCLEOTIDE SEQUENCE</scope>
    <source>
        <strain evidence="1">CBHHK002</strain>
    </source>
</reference>
<evidence type="ECO:0000313" key="1">
    <source>
        <dbReference type="EMBL" id="KAJ7366431.1"/>
    </source>
</evidence>
<protein>
    <submittedName>
        <fullName evidence="1">Uncharacterized protein</fullName>
    </submittedName>
</protein>
<dbReference type="Proteomes" id="UP001218218">
    <property type="component" value="Unassembled WGS sequence"/>
</dbReference>
<comment type="caution">
    <text evidence="1">The sequence shown here is derived from an EMBL/GenBank/DDBJ whole genome shotgun (WGS) entry which is preliminary data.</text>
</comment>
<accession>A0AAD7AR16</accession>
<name>A0AAD7AR16_9AGAR</name>
<sequence>MYLPCLNIPDLFIPLWQGLFECNKTNNKALWTWMVLTGVVWKEHRKMILMREEITPAELREANEMLTQFEAIYCQCQTDQLHFVHPSIHTPSHMPYKTTRWTLERTISNLREEIKQHSDPYVNLSQHTLQHCQVNTLKAMIPDLEPPENPLPHGSLNLGDSYVLLTATDNPSVSAIYLIVFLMY</sequence>
<organism evidence="1 2">
    <name type="scientific">Mycena albidolilacea</name>
    <dbReference type="NCBI Taxonomy" id="1033008"/>
    <lineage>
        <taxon>Eukaryota</taxon>
        <taxon>Fungi</taxon>
        <taxon>Dikarya</taxon>
        <taxon>Basidiomycota</taxon>
        <taxon>Agaricomycotina</taxon>
        <taxon>Agaricomycetes</taxon>
        <taxon>Agaricomycetidae</taxon>
        <taxon>Agaricales</taxon>
        <taxon>Marasmiineae</taxon>
        <taxon>Mycenaceae</taxon>
        <taxon>Mycena</taxon>
    </lineage>
</organism>
<keyword evidence="2" id="KW-1185">Reference proteome</keyword>
<gene>
    <name evidence="1" type="ORF">DFH08DRAFT_909723</name>
</gene>